<keyword evidence="3" id="KW-1185">Reference proteome</keyword>
<dbReference type="eggNOG" id="COG0393">
    <property type="taxonomic scope" value="Bacteria"/>
</dbReference>
<reference evidence="2 3" key="1">
    <citation type="submission" date="2010-12" db="EMBL/GenBank/DDBJ databases">
        <authorList>
            <person name="Muzny D."/>
            <person name="Qin X."/>
            <person name="Deng J."/>
            <person name="Jiang H."/>
            <person name="Liu Y."/>
            <person name="Qu J."/>
            <person name="Song X.-Z."/>
            <person name="Zhang L."/>
            <person name="Thornton R."/>
            <person name="Coyle M."/>
            <person name="Francisco L."/>
            <person name="Jackson L."/>
            <person name="Javaid M."/>
            <person name="Korchina V."/>
            <person name="Kovar C."/>
            <person name="Mata R."/>
            <person name="Mathew T."/>
            <person name="Ngo R."/>
            <person name="Nguyen L."/>
            <person name="Nguyen N."/>
            <person name="Okwuonu G."/>
            <person name="Ongeri F."/>
            <person name="Pham C."/>
            <person name="Simmons D."/>
            <person name="Wilczek-Boney K."/>
            <person name="Hale W."/>
            <person name="Jakkamsetti A."/>
            <person name="Pham P."/>
            <person name="Ruth R."/>
            <person name="San Lucas F."/>
            <person name="Warren J."/>
            <person name="Zhang J."/>
            <person name="Zhao Z."/>
            <person name="Zhou C."/>
            <person name="Zhu D."/>
            <person name="Lee S."/>
            <person name="Bess C."/>
            <person name="Blankenburg K."/>
            <person name="Forbes L."/>
            <person name="Fu Q."/>
            <person name="Gubbala S."/>
            <person name="Hirani K."/>
            <person name="Jayaseelan J.C."/>
            <person name="Lara F."/>
            <person name="Munidasa M."/>
            <person name="Palculict T."/>
            <person name="Patil S."/>
            <person name="Pu L.-L."/>
            <person name="Saada N."/>
            <person name="Tang L."/>
            <person name="Weissenberger G."/>
            <person name="Zhu Y."/>
            <person name="Hemphill L."/>
            <person name="Shang Y."/>
            <person name="Youmans B."/>
            <person name="Ayvaz T."/>
            <person name="Ross M."/>
            <person name="Santibanez J."/>
            <person name="Aqrawi P."/>
            <person name="Gross S."/>
            <person name="Joshi V."/>
            <person name="Fowler G."/>
            <person name="Nazareth L."/>
            <person name="Reid J."/>
            <person name="Worley K."/>
            <person name="Petrosino J."/>
            <person name="Highlander S."/>
            <person name="Gibbs R."/>
        </authorList>
    </citation>
    <scope>NUCLEOTIDE SEQUENCE [LARGE SCALE GENOMIC DNA]</scope>
    <source>
        <strain evidence="2 3">ATCC 51599</strain>
    </source>
</reference>
<evidence type="ECO:0000313" key="3">
    <source>
        <dbReference type="Proteomes" id="UP000011021"/>
    </source>
</evidence>
<proteinExistence type="predicted"/>
<accession>E7S0S3</accession>
<dbReference type="HOGENOM" id="CLU_133131_0_0_4"/>
<organism evidence="2 3">
    <name type="scientific">Lautropia mirabilis ATCC 51599</name>
    <dbReference type="NCBI Taxonomy" id="887898"/>
    <lineage>
        <taxon>Bacteria</taxon>
        <taxon>Pseudomonadati</taxon>
        <taxon>Pseudomonadota</taxon>
        <taxon>Betaproteobacteria</taxon>
        <taxon>Burkholderiales</taxon>
        <taxon>Burkholderiaceae</taxon>
        <taxon>Lautropia</taxon>
    </lineage>
</organism>
<name>E7S0S3_9BURK</name>
<protein>
    <recommendedName>
        <fullName evidence="4">Excinuclease ATPase subunit</fullName>
    </recommendedName>
</protein>
<evidence type="ECO:0000313" key="2">
    <source>
        <dbReference type="EMBL" id="EFV93738.1"/>
    </source>
</evidence>
<sequence length="146" mass="15544">MNKIVTSLAVGLTVLCSAAGVQARDTKLLLPIKDALNYVGKKGSAKEILDPSIALVFGRGGGNIIQADLVSNKKTNGFGKSDVDACHWAFLSAVKQFQQSAKDVGAKKVVNLVSYYKKHEFKSTTEYECHAGAFIVGVALKGDIAR</sequence>
<feature type="signal peptide" evidence="1">
    <location>
        <begin position="1"/>
        <end position="23"/>
    </location>
</feature>
<evidence type="ECO:0000256" key="1">
    <source>
        <dbReference type="SAM" id="SignalP"/>
    </source>
</evidence>
<dbReference type="AlphaFoldDB" id="E7S0S3"/>
<comment type="caution">
    <text evidence="2">The sequence shown here is derived from an EMBL/GenBank/DDBJ whole genome shotgun (WGS) entry which is preliminary data.</text>
</comment>
<dbReference type="RefSeq" id="WP_005675122.1">
    <property type="nucleotide sequence ID" value="NZ_CP146288.1"/>
</dbReference>
<dbReference type="STRING" id="887898.HMPREF0551_2634"/>
<keyword evidence="1" id="KW-0732">Signal</keyword>
<dbReference type="EMBL" id="AEQP01000024">
    <property type="protein sequence ID" value="EFV93738.1"/>
    <property type="molecule type" value="Genomic_DNA"/>
</dbReference>
<dbReference type="Proteomes" id="UP000011021">
    <property type="component" value="Unassembled WGS sequence"/>
</dbReference>
<gene>
    <name evidence="2" type="ORF">HMPREF0551_2634</name>
</gene>
<evidence type="ECO:0008006" key="4">
    <source>
        <dbReference type="Google" id="ProtNLM"/>
    </source>
</evidence>
<feature type="chain" id="PRO_5003224705" description="Excinuclease ATPase subunit" evidence="1">
    <location>
        <begin position="24"/>
        <end position="146"/>
    </location>
</feature>